<dbReference type="PANTHER" id="PTHR43615:SF1">
    <property type="entry name" value="PPDK_N DOMAIN-CONTAINING PROTEIN"/>
    <property type="match status" value="1"/>
</dbReference>
<name>A0ABT6ZZF6_9ACTN</name>
<organism evidence="3 4">
    <name type="scientific">Streptomyces iconiensis</name>
    <dbReference type="NCBI Taxonomy" id="1384038"/>
    <lineage>
        <taxon>Bacteria</taxon>
        <taxon>Bacillati</taxon>
        <taxon>Actinomycetota</taxon>
        <taxon>Actinomycetes</taxon>
        <taxon>Kitasatosporales</taxon>
        <taxon>Streptomycetaceae</taxon>
        <taxon>Streptomyces</taxon>
    </lineage>
</organism>
<feature type="compositionally biased region" description="Gly residues" evidence="1">
    <location>
        <begin position="596"/>
        <end position="609"/>
    </location>
</feature>
<proteinExistence type="predicted"/>
<dbReference type="InterPro" id="IPR036637">
    <property type="entry name" value="Phosphohistidine_dom_sf"/>
</dbReference>
<accession>A0ABT6ZZF6</accession>
<dbReference type="Gene3D" id="3.50.30.10">
    <property type="entry name" value="Phosphohistidine domain"/>
    <property type="match status" value="1"/>
</dbReference>
<evidence type="ECO:0000256" key="1">
    <source>
        <dbReference type="SAM" id="MobiDB-lite"/>
    </source>
</evidence>
<dbReference type="Proteomes" id="UP001214441">
    <property type="component" value="Unassembled WGS sequence"/>
</dbReference>
<keyword evidence="4" id="KW-1185">Reference proteome</keyword>
<dbReference type="RefSeq" id="WP_274041985.1">
    <property type="nucleotide sequence ID" value="NZ_JANCPR020000021.1"/>
</dbReference>
<feature type="region of interest" description="Disordered" evidence="1">
    <location>
        <begin position="586"/>
        <end position="616"/>
    </location>
</feature>
<comment type="caution">
    <text evidence="3">The sequence shown here is derived from an EMBL/GenBank/DDBJ whole genome shotgun (WGS) entry which is preliminary data.</text>
</comment>
<feature type="compositionally biased region" description="Low complexity" evidence="1">
    <location>
        <begin position="586"/>
        <end position="595"/>
    </location>
</feature>
<evidence type="ECO:0000259" key="2">
    <source>
        <dbReference type="Pfam" id="PF00391"/>
    </source>
</evidence>
<dbReference type="SUPFAM" id="SSF52009">
    <property type="entry name" value="Phosphohistidine domain"/>
    <property type="match status" value="1"/>
</dbReference>
<dbReference type="InterPro" id="IPR008279">
    <property type="entry name" value="PEP-util_enz_mobile_dom"/>
</dbReference>
<sequence>MQAGWSAPRDVTTPPGAAGWRDMYPEHLLFTEENGDWENSAFWLHDSLHHPGVKYPFDSVVNEAIRLTKGQWTSRVFALPGGYGTEHRILNGYSYLSPVPVTDAAERAARAEVFAARSRTYYAQWEQLHQRWLDRVLALISETEALHVPGLPGLEDDRVLHEGAVAASSRLLLERYDAVLANLFAAWQHHFELLTLGYAAYLKLYHWARQHFPGVTDQSVAQLLAGHDSRLFRAQEGVAQLTAAAVESGLDGLVRAHGYAEAVPLLRGRQEGRDWLESWRKLSDPWFNIATDSGLNHRSRSWRDHPDVVWQHIRRRLDDTSPGARAPEAAVRRRRAGELADSYRRLLPSPDAREQFDEALSLARRVSAFVEDHSFYLENWFHLAFWRKIREFADVMAGAGLLAARDDVFLLNRFEVAQALYETAASWGTGAPTGAGRRLGERVRRRRGIIAALERWEPPAHLGEEPTSGGDPAMRMLFGTGTALPQPRHGLSGHPASPGRATGPVRLVENDTDLTYVQPGEILVARTASAVWTGVFDVIGGFVTEIGGVMAHAAIVAREYAVPAVVGVPSARGRLSTGQLVVLDGTTGTVTPVGENGEGGKGGEGGARGENGEGAP</sequence>
<feature type="domain" description="PEP-utilising enzyme mobile" evidence="2">
    <location>
        <begin position="518"/>
        <end position="588"/>
    </location>
</feature>
<protein>
    <submittedName>
        <fullName evidence="3">PEP-utilizing enzyme</fullName>
    </submittedName>
</protein>
<reference evidence="3 4" key="1">
    <citation type="submission" date="2023-05" db="EMBL/GenBank/DDBJ databases">
        <title>Streptantibioticus silvisoli sp. nov., acidotolerant actinomycetes 1 from pine litter.</title>
        <authorList>
            <person name="Swiecimska M."/>
            <person name="Golinska P."/>
            <person name="Sangal V."/>
            <person name="Wachnowicz B."/>
            <person name="Goodfellow M."/>
        </authorList>
    </citation>
    <scope>NUCLEOTIDE SEQUENCE [LARGE SCALE GENOMIC DNA]</scope>
    <source>
        <strain evidence="3 4">DSM 42109</strain>
    </source>
</reference>
<evidence type="ECO:0000313" key="4">
    <source>
        <dbReference type="Proteomes" id="UP001214441"/>
    </source>
</evidence>
<dbReference type="PANTHER" id="PTHR43615">
    <property type="entry name" value="PHOSPHOENOLPYRUVATE SYNTHASE-RELATED"/>
    <property type="match status" value="1"/>
</dbReference>
<dbReference type="Pfam" id="PF00391">
    <property type="entry name" value="PEP-utilizers"/>
    <property type="match status" value="1"/>
</dbReference>
<dbReference type="EMBL" id="JANCPR020000021">
    <property type="protein sequence ID" value="MDJ1134463.1"/>
    <property type="molecule type" value="Genomic_DNA"/>
</dbReference>
<evidence type="ECO:0000313" key="3">
    <source>
        <dbReference type="EMBL" id="MDJ1134463.1"/>
    </source>
</evidence>
<dbReference type="InterPro" id="IPR051549">
    <property type="entry name" value="PEP_Utilizing_Enz"/>
</dbReference>
<gene>
    <name evidence="3" type="ORF">NMN56_021330</name>
</gene>